<proteinExistence type="inferred from homology"/>
<protein>
    <recommendedName>
        <fullName evidence="2">MEMO1 family protein GEOBRER4_n2230</fullName>
    </recommendedName>
</protein>
<evidence type="ECO:0000256" key="2">
    <source>
        <dbReference type="HAMAP-Rule" id="MF_00055"/>
    </source>
</evidence>
<dbReference type="AlphaFoldDB" id="A0A6S6M1A1"/>
<keyword evidence="4" id="KW-1185">Reference proteome</keyword>
<reference evidence="3 4" key="1">
    <citation type="submission" date="2020-06" db="EMBL/GenBank/DDBJ databases">
        <title>Interaction of electrochemicaly active bacteria, Geobacter bremensis R4 on different carbon anode.</title>
        <authorList>
            <person name="Meng L."/>
            <person name="Yoshida N."/>
        </authorList>
    </citation>
    <scope>NUCLEOTIDE SEQUENCE [LARGE SCALE GENOMIC DNA]</scope>
    <source>
        <strain evidence="3 4">R4</strain>
    </source>
</reference>
<dbReference type="RefSeq" id="WP_185242313.1">
    <property type="nucleotide sequence ID" value="NZ_AP023213.1"/>
</dbReference>
<dbReference type="Pfam" id="PF01875">
    <property type="entry name" value="Memo"/>
    <property type="match status" value="1"/>
</dbReference>
<accession>A0A6S6M1A1</accession>
<dbReference type="KEGG" id="gbn:GEOBRER4_21480"/>
<comment type="similarity">
    <text evidence="1 2">Belongs to the MEMO1 family.</text>
</comment>
<dbReference type="EMBL" id="AP023213">
    <property type="protein sequence ID" value="BCG47398.1"/>
    <property type="molecule type" value="Genomic_DNA"/>
</dbReference>
<keyword evidence="3" id="KW-0560">Oxidoreductase</keyword>
<dbReference type="GO" id="GO:0051213">
    <property type="term" value="F:dioxygenase activity"/>
    <property type="evidence" value="ECO:0007669"/>
    <property type="project" value="UniProtKB-KW"/>
</dbReference>
<dbReference type="PANTHER" id="PTHR11060:SF0">
    <property type="entry name" value="PROTEIN MEMO1"/>
    <property type="match status" value="1"/>
</dbReference>
<gene>
    <name evidence="3" type="ORF">GEOBRER4_n2230</name>
</gene>
<dbReference type="HAMAP" id="MF_00055">
    <property type="entry name" value="MEMO1"/>
    <property type="match status" value="1"/>
</dbReference>
<sequence>MVRMPAVAGKFYSADPVQLRQELSEMIPQDKPRKAIGVIAPHAGYVYSGSAAGKVYAAVEVPDAVIVLGPNHTGMGAAAALAPSGEWLTPFGLVPVNDRLSQLIMKHAPLVREDSTAHRFEHSLEVQVPFLQYRNQHVSIAALCLALPDFDSISRVGTGIARAIAEYGAEVLMVASSDMTHYESAAKAKAKDEMALERLANMDPEGLLQVCRDHEISMCGVIPATTMLVAAKALGATASRLVCYTNSGEVSGDLDAVVAYAGLTVS</sequence>
<keyword evidence="3" id="KW-0223">Dioxygenase</keyword>
<organism evidence="3 4">
    <name type="scientific">Citrifermentans bremense</name>
    <dbReference type="NCBI Taxonomy" id="60035"/>
    <lineage>
        <taxon>Bacteria</taxon>
        <taxon>Pseudomonadati</taxon>
        <taxon>Thermodesulfobacteriota</taxon>
        <taxon>Desulfuromonadia</taxon>
        <taxon>Geobacterales</taxon>
        <taxon>Geobacteraceae</taxon>
        <taxon>Citrifermentans</taxon>
    </lineage>
</organism>
<name>A0A6S6M1A1_9BACT</name>
<evidence type="ECO:0000256" key="1">
    <source>
        <dbReference type="ARBA" id="ARBA00006315"/>
    </source>
</evidence>
<dbReference type="PANTHER" id="PTHR11060">
    <property type="entry name" value="PROTEIN MEMO1"/>
    <property type="match status" value="1"/>
</dbReference>
<dbReference type="InterPro" id="IPR002737">
    <property type="entry name" value="MEMO1_fam"/>
</dbReference>
<evidence type="ECO:0000313" key="4">
    <source>
        <dbReference type="Proteomes" id="UP000515472"/>
    </source>
</evidence>
<dbReference type="SUPFAM" id="SSF53213">
    <property type="entry name" value="LigB-like"/>
    <property type="match status" value="1"/>
</dbReference>
<dbReference type="NCBIfam" id="TIGR04336">
    <property type="entry name" value="AmmeMemoSam_B"/>
    <property type="match status" value="1"/>
</dbReference>
<dbReference type="Proteomes" id="UP000515472">
    <property type="component" value="Chromosome"/>
</dbReference>
<dbReference type="CDD" id="cd07361">
    <property type="entry name" value="MEMO_like"/>
    <property type="match status" value="1"/>
</dbReference>
<dbReference type="Gene3D" id="3.40.830.10">
    <property type="entry name" value="LigB-like"/>
    <property type="match status" value="1"/>
</dbReference>
<evidence type="ECO:0000313" key="3">
    <source>
        <dbReference type="EMBL" id="BCG47398.1"/>
    </source>
</evidence>